<dbReference type="SFLD" id="SFLDF00002">
    <property type="entry name" value="enolase"/>
    <property type="match status" value="1"/>
</dbReference>
<evidence type="ECO:0000313" key="19">
    <source>
        <dbReference type="Proteomes" id="UP000543804"/>
    </source>
</evidence>
<dbReference type="SFLD" id="SFLDG00178">
    <property type="entry name" value="enolase"/>
    <property type="match status" value="1"/>
</dbReference>
<proteinExistence type="inferred from homology"/>
<dbReference type="SFLD" id="SFLDS00001">
    <property type="entry name" value="Enolase"/>
    <property type="match status" value="1"/>
</dbReference>
<dbReference type="Pfam" id="PF03952">
    <property type="entry name" value="Enolase_N"/>
    <property type="match status" value="1"/>
</dbReference>
<evidence type="ECO:0000256" key="6">
    <source>
        <dbReference type="ARBA" id="ARBA00022525"/>
    </source>
</evidence>
<evidence type="ECO:0000256" key="4">
    <source>
        <dbReference type="ARBA" id="ARBA00017068"/>
    </source>
</evidence>
<keyword evidence="5 12" id="KW-0963">Cytoplasm</keyword>
<keyword evidence="19" id="KW-1185">Reference proteome</keyword>
<feature type="binding site" evidence="12">
    <location>
        <position position="166"/>
    </location>
    <ligand>
        <name>(2R)-2-phosphoglycerate</name>
        <dbReference type="ChEBI" id="CHEBI:58289"/>
    </ligand>
</feature>
<feature type="binding site" evidence="12">
    <location>
        <position position="373"/>
    </location>
    <ligand>
        <name>(2R)-2-phosphoglycerate</name>
        <dbReference type="ChEBI" id="CHEBI:58289"/>
    </ligand>
</feature>
<dbReference type="GO" id="GO:0000015">
    <property type="term" value="C:phosphopyruvate hydratase complex"/>
    <property type="evidence" value="ECO:0007669"/>
    <property type="project" value="InterPro"/>
</dbReference>
<evidence type="ECO:0000256" key="1">
    <source>
        <dbReference type="ARBA" id="ARBA00005031"/>
    </source>
</evidence>
<comment type="cofactor">
    <cofactor evidence="15">
        <name>Mg(2+)</name>
        <dbReference type="ChEBI" id="CHEBI:18420"/>
    </cofactor>
    <text evidence="15">Mg(2+) is required for catalysis and for stabilizing the dimer.</text>
</comment>
<evidence type="ECO:0000256" key="3">
    <source>
        <dbReference type="ARBA" id="ARBA00012058"/>
    </source>
</evidence>
<dbReference type="GO" id="GO:0009986">
    <property type="term" value="C:cell surface"/>
    <property type="evidence" value="ECO:0007669"/>
    <property type="project" value="UniProtKB-SubCell"/>
</dbReference>
<protein>
    <recommendedName>
        <fullName evidence="4 12">Enolase</fullName>
        <ecNumber evidence="3 12">4.2.1.11</ecNumber>
    </recommendedName>
    <alternativeName>
        <fullName evidence="12">2-phospho-D-glycerate hydro-lyase</fullName>
    </alternativeName>
    <alternativeName>
        <fullName evidence="12">2-phosphoglycerate dehydratase</fullName>
    </alternativeName>
</protein>
<dbReference type="InterPro" id="IPR000941">
    <property type="entry name" value="Enolase"/>
</dbReference>
<dbReference type="RefSeq" id="WP_170077490.1">
    <property type="nucleotide sequence ID" value="NZ_JABAFA010000017.1"/>
</dbReference>
<dbReference type="EMBL" id="JABAFA010000017">
    <property type="protein sequence ID" value="NMD99042.1"/>
    <property type="molecule type" value="Genomic_DNA"/>
</dbReference>
<feature type="binding site" evidence="12">
    <location>
        <position position="372"/>
    </location>
    <ligand>
        <name>(2R)-2-phosphoglycerate</name>
        <dbReference type="ChEBI" id="CHEBI:58289"/>
    </ligand>
</feature>
<dbReference type="PRINTS" id="PR00148">
    <property type="entry name" value="ENOLASE"/>
</dbReference>
<comment type="pathway">
    <text evidence="1 12">Carbohydrate degradation; glycolysis; pyruvate from D-glyceraldehyde 3-phosphate: step 4/5.</text>
</comment>
<accession>A0A848B9C6</accession>
<evidence type="ECO:0000256" key="15">
    <source>
        <dbReference type="PIRSR" id="PIRSR001400-3"/>
    </source>
</evidence>
<dbReference type="AlphaFoldDB" id="A0A848B9C6"/>
<dbReference type="CDD" id="cd03313">
    <property type="entry name" value="enolase"/>
    <property type="match status" value="1"/>
</dbReference>
<evidence type="ECO:0000313" key="18">
    <source>
        <dbReference type="EMBL" id="NMD99042.1"/>
    </source>
</evidence>
<evidence type="ECO:0000256" key="12">
    <source>
        <dbReference type="HAMAP-Rule" id="MF_00318"/>
    </source>
</evidence>
<evidence type="ECO:0000256" key="2">
    <source>
        <dbReference type="ARBA" id="ARBA00009604"/>
    </source>
</evidence>
<dbReference type="GO" id="GO:0006096">
    <property type="term" value="P:glycolytic process"/>
    <property type="evidence" value="ECO:0007669"/>
    <property type="project" value="UniProtKB-UniRule"/>
</dbReference>
<name>A0A848B9C6_9FIRM</name>
<evidence type="ECO:0000256" key="11">
    <source>
        <dbReference type="ARBA" id="ARBA00048951"/>
    </source>
</evidence>
<evidence type="ECO:0000259" key="17">
    <source>
        <dbReference type="SMART" id="SM01193"/>
    </source>
</evidence>
<comment type="caution">
    <text evidence="18">The sequence shown here is derived from an EMBL/GenBank/DDBJ whole genome shotgun (WGS) entry which is preliminary data.</text>
</comment>
<dbReference type="Gene3D" id="3.20.20.120">
    <property type="entry name" value="Enolase-like C-terminal domain"/>
    <property type="match status" value="1"/>
</dbReference>
<reference evidence="18 19" key="1">
    <citation type="submission" date="2020-04" db="EMBL/GenBank/DDBJ databases">
        <authorList>
            <person name="Hitch T.C.A."/>
            <person name="Wylensek D."/>
            <person name="Clavel T."/>
        </authorList>
    </citation>
    <scope>NUCLEOTIDE SEQUENCE [LARGE SCALE GENOMIC DNA]</scope>
    <source>
        <strain evidence="18 19">PG-130-P53-12</strain>
    </source>
</reference>
<keyword evidence="7 12" id="KW-0479">Metal-binding</keyword>
<dbReference type="SUPFAM" id="SSF54826">
    <property type="entry name" value="Enolase N-terminal domain-like"/>
    <property type="match status" value="1"/>
</dbReference>
<comment type="function">
    <text evidence="12">Catalyzes the reversible conversion of 2-phosphoglycerate (2-PG) into phosphoenolpyruvate (PEP). It is essential for the degradation of carbohydrates via glycolysis.</text>
</comment>
<evidence type="ECO:0000256" key="5">
    <source>
        <dbReference type="ARBA" id="ARBA00022490"/>
    </source>
</evidence>
<dbReference type="InterPro" id="IPR036849">
    <property type="entry name" value="Enolase-like_C_sf"/>
</dbReference>
<comment type="similarity">
    <text evidence="2 12">Belongs to the enolase family.</text>
</comment>
<gene>
    <name evidence="12 18" type="primary">eno</name>
    <name evidence="18" type="ORF">HF878_06045</name>
</gene>
<feature type="binding site" evidence="14">
    <location>
        <position position="318"/>
    </location>
    <ligand>
        <name>substrate</name>
    </ligand>
</feature>
<dbReference type="InterPro" id="IPR029017">
    <property type="entry name" value="Enolase-like_N"/>
</dbReference>
<evidence type="ECO:0000256" key="13">
    <source>
        <dbReference type="PIRSR" id="PIRSR001400-1"/>
    </source>
</evidence>
<feature type="binding site" evidence="12 15">
    <location>
        <position position="245"/>
    </location>
    <ligand>
        <name>Mg(2+)</name>
        <dbReference type="ChEBI" id="CHEBI:18420"/>
    </ligand>
</feature>
<feature type="binding site" evidence="14">
    <location>
        <position position="167"/>
    </location>
    <ligand>
        <name>substrate</name>
    </ligand>
</feature>
<dbReference type="PANTHER" id="PTHR11902:SF1">
    <property type="entry name" value="ENOLASE"/>
    <property type="match status" value="1"/>
</dbReference>
<dbReference type="Gene3D" id="3.30.390.10">
    <property type="entry name" value="Enolase-like, N-terminal domain"/>
    <property type="match status" value="1"/>
</dbReference>
<dbReference type="FunFam" id="3.30.390.10:FF:000001">
    <property type="entry name" value="Enolase"/>
    <property type="match status" value="1"/>
</dbReference>
<evidence type="ECO:0000256" key="9">
    <source>
        <dbReference type="ARBA" id="ARBA00023152"/>
    </source>
</evidence>
<evidence type="ECO:0000259" key="16">
    <source>
        <dbReference type="SMART" id="SM01192"/>
    </source>
</evidence>
<feature type="binding site" evidence="12">
    <location>
        <position position="394"/>
    </location>
    <ligand>
        <name>(2R)-2-phosphoglycerate</name>
        <dbReference type="ChEBI" id="CHEBI:58289"/>
    </ligand>
</feature>
<dbReference type="Pfam" id="PF00113">
    <property type="entry name" value="Enolase_C"/>
    <property type="match status" value="1"/>
</dbReference>
<keyword evidence="8 12" id="KW-0460">Magnesium</keyword>
<evidence type="ECO:0000256" key="7">
    <source>
        <dbReference type="ARBA" id="ARBA00022723"/>
    </source>
</evidence>
<feature type="binding site" evidence="12 15">
    <location>
        <position position="291"/>
    </location>
    <ligand>
        <name>Mg(2+)</name>
        <dbReference type="ChEBI" id="CHEBI:18420"/>
    </ligand>
</feature>
<dbReference type="GO" id="GO:0000287">
    <property type="term" value="F:magnesium ion binding"/>
    <property type="evidence" value="ECO:0007669"/>
    <property type="project" value="UniProtKB-UniRule"/>
</dbReference>
<dbReference type="SUPFAM" id="SSF51604">
    <property type="entry name" value="Enolase C-terminal domain-like"/>
    <property type="match status" value="1"/>
</dbReference>
<feature type="domain" description="Enolase N-terminal" evidence="17">
    <location>
        <begin position="7"/>
        <end position="137"/>
    </location>
</feature>
<feature type="binding site" evidence="14">
    <location>
        <begin position="370"/>
        <end position="373"/>
    </location>
    <ligand>
        <name>substrate</name>
    </ligand>
</feature>
<feature type="domain" description="Enolase C-terminal TIM barrel" evidence="16">
    <location>
        <begin position="142"/>
        <end position="431"/>
    </location>
</feature>
<comment type="cofactor">
    <cofactor evidence="12">
        <name>Mg(2+)</name>
        <dbReference type="ChEBI" id="CHEBI:18420"/>
    </cofactor>
    <text evidence="12">Binds a second Mg(2+) ion via substrate during catalysis.</text>
</comment>
<dbReference type="HAMAP" id="MF_00318">
    <property type="entry name" value="Enolase"/>
    <property type="match status" value="1"/>
</dbReference>
<organism evidence="18 19">
    <name type="scientific">Selenomonas bovis</name>
    <dbReference type="NCBI Taxonomy" id="416586"/>
    <lineage>
        <taxon>Bacteria</taxon>
        <taxon>Bacillati</taxon>
        <taxon>Bacillota</taxon>
        <taxon>Negativicutes</taxon>
        <taxon>Selenomonadales</taxon>
        <taxon>Selenomonadaceae</taxon>
        <taxon>Selenomonas</taxon>
    </lineage>
</organism>
<keyword evidence="9 12" id="KW-0324">Glycolysis</keyword>
<keyword evidence="10 12" id="KW-0456">Lyase</keyword>
<dbReference type="GO" id="GO:0005576">
    <property type="term" value="C:extracellular region"/>
    <property type="evidence" value="ECO:0007669"/>
    <property type="project" value="UniProtKB-SubCell"/>
</dbReference>
<dbReference type="Proteomes" id="UP000543804">
    <property type="component" value="Unassembled WGS sequence"/>
</dbReference>
<feature type="binding site" evidence="12">
    <location>
        <position position="343"/>
    </location>
    <ligand>
        <name>(2R)-2-phosphoglycerate</name>
        <dbReference type="ChEBI" id="CHEBI:58289"/>
    </ligand>
</feature>
<feature type="binding site" evidence="14">
    <location>
        <position position="291"/>
    </location>
    <ligand>
        <name>substrate</name>
    </ligand>
</feature>
<feature type="binding site" evidence="12 15">
    <location>
        <position position="318"/>
    </location>
    <ligand>
        <name>Mg(2+)</name>
        <dbReference type="ChEBI" id="CHEBI:18420"/>
    </ligand>
</feature>
<dbReference type="InterPro" id="IPR020809">
    <property type="entry name" value="Enolase_CS"/>
</dbReference>
<dbReference type="PANTHER" id="PTHR11902">
    <property type="entry name" value="ENOLASE"/>
    <property type="match status" value="1"/>
</dbReference>
<dbReference type="UniPathway" id="UPA00109">
    <property type="reaction ID" value="UER00187"/>
</dbReference>
<dbReference type="InterPro" id="IPR020811">
    <property type="entry name" value="Enolase_N"/>
</dbReference>
<dbReference type="SMART" id="SM01193">
    <property type="entry name" value="Enolase_N"/>
    <property type="match status" value="1"/>
</dbReference>
<evidence type="ECO:0000256" key="10">
    <source>
        <dbReference type="ARBA" id="ARBA00023239"/>
    </source>
</evidence>
<dbReference type="EC" id="4.2.1.11" evidence="3 12"/>
<dbReference type="GO" id="GO:0004634">
    <property type="term" value="F:phosphopyruvate hydratase activity"/>
    <property type="evidence" value="ECO:0007669"/>
    <property type="project" value="UniProtKB-UniRule"/>
</dbReference>
<keyword evidence="6 12" id="KW-0964">Secreted</keyword>
<evidence type="ECO:0000256" key="8">
    <source>
        <dbReference type="ARBA" id="ARBA00022842"/>
    </source>
</evidence>
<dbReference type="InterPro" id="IPR020810">
    <property type="entry name" value="Enolase_C"/>
</dbReference>
<dbReference type="FunFam" id="3.20.20.120:FF:000001">
    <property type="entry name" value="Enolase"/>
    <property type="match status" value="1"/>
</dbReference>
<feature type="active site" description="Proton donor" evidence="12 13">
    <location>
        <position position="208"/>
    </location>
</feature>
<dbReference type="PIRSF" id="PIRSF001400">
    <property type="entry name" value="Enolase"/>
    <property type="match status" value="1"/>
</dbReference>
<feature type="active site" description="Proton acceptor" evidence="12 13">
    <location>
        <position position="343"/>
    </location>
</feature>
<dbReference type="SMART" id="SM01192">
    <property type="entry name" value="Enolase_C"/>
    <property type="match status" value="1"/>
</dbReference>
<evidence type="ECO:0000256" key="14">
    <source>
        <dbReference type="PIRSR" id="PIRSR001400-2"/>
    </source>
</evidence>
<comment type="subcellular location">
    <subcellularLocation>
        <location evidence="12">Cytoplasm</location>
    </subcellularLocation>
    <subcellularLocation>
        <location evidence="12">Secreted</location>
    </subcellularLocation>
    <subcellularLocation>
        <location evidence="12">Cell surface</location>
    </subcellularLocation>
    <text evidence="12">Fractions of enolase are present in both the cytoplasm and on the cell surface.</text>
</comment>
<dbReference type="NCBIfam" id="TIGR01060">
    <property type="entry name" value="eno"/>
    <property type="match status" value="1"/>
</dbReference>
<sequence>MRNDLSIIDVVGREIIDSRGNPTVEAEVTLASGAVGRAAAPSGASTGEFEALELRDGDKTKYGGKGVSKAVANINEKIAPALKGLSAADIYAVDGAMIALDGTKEKSNLGANAILAVSLAAAKAAAAAQGVPLYRFLGGLAGHHLPVPMMNILNGGAHATNSVDTQEFMIMPVGAPTFREGLRQATEVFHALQALLKSEGETTAVGDEGGFAPSLASDEDTIEHILKAIENAGYVPGKDFVLAMDAASSEWKSEKGKGFYKQPKSGREFTSDELIAHWQSLVEKYPIYSIEDGLDEEDWEGWQRLTAALGDKVQLVGDDLFVTNTQRLAKGISLGCGNSILIKLNQIGSLSETLDAIQMAHKAGYTAIVSHRSGETEDTTIADLAVALNADQIKTGAPSRSERVAKYNQLLRIEETLGASAVYPGKQAFGFRDAAKRS</sequence>
<feature type="binding site" evidence="14">
    <location>
        <position position="394"/>
    </location>
    <ligand>
        <name>substrate</name>
    </ligand>
</feature>
<keyword evidence="18" id="KW-0670">Pyruvate</keyword>
<comment type="catalytic activity">
    <reaction evidence="11">
        <text>(2R)-2-phosphoglycerate = phosphoenolpyruvate + H2O</text>
        <dbReference type="Rhea" id="RHEA:10164"/>
        <dbReference type="ChEBI" id="CHEBI:15377"/>
        <dbReference type="ChEBI" id="CHEBI:58289"/>
        <dbReference type="ChEBI" id="CHEBI:58702"/>
        <dbReference type="EC" id="4.2.1.11"/>
    </reaction>
    <physiologicalReaction direction="left-to-right" evidence="11">
        <dbReference type="Rhea" id="RHEA:10165"/>
    </physiologicalReaction>
</comment>
<dbReference type="PROSITE" id="PS00164">
    <property type="entry name" value="ENOLASE"/>
    <property type="match status" value="1"/>
</dbReference>
<feature type="binding site" evidence="14">
    <location>
        <position position="158"/>
    </location>
    <ligand>
        <name>substrate</name>
    </ligand>
</feature>